<protein>
    <submittedName>
        <fullName evidence="2">T4SS efffector SepA family protein</fullName>
    </submittedName>
</protein>
<reference evidence="3" key="1">
    <citation type="journal article" date="2019" name="Int. J. Syst. Evol. Microbiol.">
        <title>The Global Catalogue of Microorganisms (GCM) 10K type strain sequencing project: providing services to taxonomists for standard genome sequencing and annotation.</title>
        <authorList>
            <consortium name="The Broad Institute Genomics Platform"/>
            <consortium name="The Broad Institute Genome Sequencing Center for Infectious Disease"/>
            <person name="Wu L."/>
            <person name="Ma J."/>
        </authorList>
    </citation>
    <scope>NUCLEOTIDE SEQUENCE [LARGE SCALE GENOMIC DNA]</scope>
    <source>
        <strain evidence="3">KCTC 42964</strain>
    </source>
</reference>
<organism evidence="2 3">
    <name type="scientific">Marinibaculum pumilum</name>
    <dbReference type="NCBI Taxonomy" id="1766165"/>
    <lineage>
        <taxon>Bacteria</taxon>
        <taxon>Pseudomonadati</taxon>
        <taxon>Pseudomonadota</taxon>
        <taxon>Alphaproteobacteria</taxon>
        <taxon>Rhodospirillales</taxon>
        <taxon>Rhodospirillaceae</taxon>
        <taxon>Marinibaculum</taxon>
    </lineage>
</organism>
<dbReference type="RefSeq" id="WP_379906143.1">
    <property type="nucleotide sequence ID" value="NZ_JBHRTR010000048.1"/>
</dbReference>
<gene>
    <name evidence="2" type="ORF">ACFOGJ_25920</name>
</gene>
<evidence type="ECO:0000256" key="1">
    <source>
        <dbReference type="SAM" id="MobiDB-lite"/>
    </source>
</evidence>
<accession>A0ABV7L7R5</accession>
<sequence>MSYIHILVFFYKGAAMPDISLSQAAFERLQRHAKPFVDTPESVILRALDALEQQTGQPMPDASDDGSPEREIDARALPRLTHTKLLDAAIDGERLTKPNWNSLLDEMLRRAMQRVGSFDELQRICPVNMVKGRKEDEGYGHLPEIDVSVQGQDANGACRAIVTAAQALGMSLDIGFMWRHKETAAHPGERGRIRLTGSGKGSKAA</sequence>
<dbReference type="NCBIfam" id="NF047386">
    <property type="entry name" value="T4SS_SepA_fam"/>
    <property type="match status" value="1"/>
</dbReference>
<feature type="region of interest" description="Disordered" evidence="1">
    <location>
        <begin position="185"/>
        <end position="205"/>
    </location>
</feature>
<keyword evidence="3" id="KW-1185">Reference proteome</keyword>
<name>A0ABV7L7R5_9PROT</name>
<proteinExistence type="predicted"/>
<evidence type="ECO:0000313" key="2">
    <source>
        <dbReference type="EMBL" id="MFC3230712.1"/>
    </source>
</evidence>
<comment type="caution">
    <text evidence="2">The sequence shown here is derived from an EMBL/GenBank/DDBJ whole genome shotgun (WGS) entry which is preliminary data.</text>
</comment>
<evidence type="ECO:0000313" key="3">
    <source>
        <dbReference type="Proteomes" id="UP001595528"/>
    </source>
</evidence>
<dbReference type="Proteomes" id="UP001595528">
    <property type="component" value="Unassembled WGS sequence"/>
</dbReference>
<dbReference type="EMBL" id="JBHRTR010000048">
    <property type="protein sequence ID" value="MFC3230712.1"/>
    <property type="molecule type" value="Genomic_DNA"/>
</dbReference>